<dbReference type="PROSITE" id="PS50158">
    <property type="entry name" value="ZF_CCHC"/>
    <property type="match status" value="2"/>
</dbReference>
<feature type="compositionally biased region" description="Basic and acidic residues" evidence="11">
    <location>
        <begin position="187"/>
        <end position="205"/>
    </location>
</feature>
<keyword evidence="8" id="KW-0808">Transferase</keyword>
<dbReference type="InterPro" id="IPR039537">
    <property type="entry name" value="Retrotran_Ty1/copia-like"/>
</dbReference>
<feature type="domain" description="Integrase catalytic" evidence="13">
    <location>
        <begin position="1"/>
        <end position="71"/>
    </location>
</feature>
<dbReference type="GO" id="GO:0003964">
    <property type="term" value="F:RNA-directed DNA polymerase activity"/>
    <property type="evidence" value="ECO:0007669"/>
    <property type="project" value="UniProtKB-KW"/>
</dbReference>
<feature type="compositionally biased region" description="Polar residues" evidence="11">
    <location>
        <begin position="233"/>
        <end position="244"/>
    </location>
</feature>
<keyword evidence="15" id="KW-1185">Reference proteome</keyword>
<dbReference type="STRING" id="178035.A0A154PMS0"/>
<evidence type="ECO:0000313" key="15">
    <source>
        <dbReference type="Proteomes" id="UP000076502"/>
    </source>
</evidence>
<gene>
    <name evidence="14" type="ORF">WN55_05514</name>
</gene>
<dbReference type="SUPFAM" id="SSF57756">
    <property type="entry name" value="Retrovirus zinc finger-like domains"/>
    <property type="match status" value="1"/>
</dbReference>
<evidence type="ECO:0000256" key="7">
    <source>
        <dbReference type="ARBA" id="ARBA00022918"/>
    </source>
</evidence>
<feature type="region of interest" description="Disordered" evidence="11">
    <location>
        <begin position="374"/>
        <end position="419"/>
    </location>
</feature>
<feature type="domain" description="CCHC-type" evidence="12">
    <location>
        <begin position="586"/>
        <end position="601"/>
    </location>
</feature>
<keyword evidence="2" id="KW-0479">Metal-binding</keyword>
<proteinExistence type="predicted"/>
<protein>
    <submittedName>
        <fullName evidence="14">Copia protein</fullName>
    </submittedName>
</protein>
<dbReference type="InterPro" id="IPR036875">
    <property type="entry name" value="Znf_CCHC_sf"/>
</dbReference>
<dbReference type="GO" id="GO:0006310">
    <property type="term" value="P:DNA recombination"/>
    <property type="evidence" value="ECO:0007669"/>
    <property type="project" value="UniProtKB-KW"/>
</dbReference>
<feature type="non-terminal residue" evidence="14">
    <location>
        <position position="1"/>
    </location>
</feature>
<dbReference type="PROSITE" id="PS50994">
    <property type="entry name" value="INTEGRASE"/>
    <property type="match status" value="1"/>
</dbReference>
<evidence type="ECO:0000256" key="3">
    <source>
        <dbReference type="ARBA" id="ARBA00022759"/>
    </source>
</evidence>
<feature type="compositionally biased region" description="Low complexity" evidence="11">
    <location>
        <begin position="660"/>
        <end position="670"/>
    </location>
</feature>
<dbReference type="SMART" id="SM00343">
    <property type="entry name" value="ZnF_C2HC"/>
    <property type="match status" value="2"/>
</dbReference>
<dbReference type="GO" id="GO:0003887">
    <property type="term" value="F:DNA-directed DNA polymerase activity"/>
    <property type="evidence" value="ECO:0007669"/>
    <property type="project" value="UniProtKB-KW"/>
</dbReference>
<keyword evidence="10" id="KW-0863">Zinc-finger</keyword>
<evidence type="ECO:0000256" key="8">
    <source>
        <dbReference type="ARBA" id="ARBA00022932"/>
    </source>
</evidence>
<dbReference type="GO" id="GO:0003676">
    <property type="term" value="F:nucleic acid binding"/>
    <property type="evidence" value="ECO:0007669"/>
    <property type="project" value="InterPro"/>
</dbReference>
<dbReference type="InterPro" id="IPR001878">
    <property type="entry name" value="Znf_CCHC"/>
</dbReference>
<evidence type="ECO:0000256" key="1">
    <source>
        <dbReference type="ARBA" id="ARBA00022722"/>
    </source>
</evidence>
<feature type="region of interest" description="Disordered" evidence="11">
    <location>
        <begin position="643"/>
        <end position="670"/>
    </location>
</feature>
<dbReference type="Gene3D" id="3.30.420.10">
    <property type="entry name" value="Ribonuclease H-like superfamily/Ribonuclease H"/>
    <property type="match status" value="1"/>
</dbReference>
<dbReference type="SUPFAM" id="SSF53098">
    <property type="entry name" value="Ribonuclease H-like"/>
    <property type="match status" value="1"/>
</dbReference>
<keyword evidence="6" id="KW-0229">DNA integration</keyword>
<keyword evidence="5" id="KW-0460">Magnesium</keyword>
<keyword evidence="4" id="KW-0378">Hydrolase</keyword>
<dbReference type="GO" id="GO:0008270">
    <property type="term" value="F:zinc ion binding"/>
    <property type="evidence" value="ECO:0007669"/>
    <property type="project" value="UniProtKB-KW"/>
</dbReference>
<keyword evidence="10" id="KW-0862">Zinc</keyword>
<keyword evidence="9" id="KW-0233">DNA recombination</keyword>
<keyword evidence="8" id="KW-0239">DNA-directed DNA polymerase</keyword>
<dbReference type="InterPro" id="IPR036397">
    <property type="entry name" value="RNaseH_sf"/>
</dbReference>
<feature type="domain" description="CCHC-type" evidence="12">
    <location>
        <begin position="609"/>
        <end position="625"/>
    </location>
</feature>
<dbReference type="PANTHER" id="PTHR42648:SF11">
    <property type="entry name" value="TRANSPOSON TY4-P GAG-POL POLYPROTEIN"/>
    <property type="match status" value="1"/>
</dbReference>
<feature type="region of interest" description="Disordered" evidence="11">
    <location>
        <begin position="110"/>
        <end position="133"/>
    </location>
</feature>
<organism evidence="14 15">
    <name type="scientific">Dufourea novaeangliae</name>
    <name type="common">Sweat bee</name>
    <dbReference type="NCBI Taxonomy" id="178035"/>
    <lineage>
        <taxon>Eukaryota</taxon>
        <taxon>Metazoa</taxon>
        <taxon>Ecdysozoa</taxon>
        <taxon>Arthropoda</taxon>
        <taxon>Hexapoda</taxon>
        <taxon>Insecta</taxon>
        <taxon>Pterygota</taxon>
        <taxon>Neoptera</taxon>
        <taxon>Endopterygota</taxon>
        <taxon>Hymenoptera</taxon>
        <taxon>Apocrita</taxon>
        <taxon>Aculeata</taxon>
        <taxon>Apoidea</taxon>
        <taxon>Anthophila</taxon>
        <taxon>Halictidae</taxon>
        <taxon>Rophitinae</taxon>
        <taxon>Dufourea</taxon>
    </lineage>
</organism>
<name>A0A154PMS0_DUFNO</name>
<dbReference type="AlphaFoldDB" id="A0A154PMS0"/>
<dbReference type="GO" id="GO:0016787">
    <property type="term" value="F:hydrolase activity"/>
    <property type="evidence" value="ECO:0007669"/>
    <property type="project" value="UniProtKB-KW"/>
</dbReference>
<feature type="region of interest" description="Disordered" evidence="11">
    <location>
        <begin position="182"/>
        <end position="282"/>
    </location>
</feature>
<reference evidence="14 15" key="1">
    <citation type="submission" date="2015-07" db="EMBL/GenBank/DDBJ databases">
        <title>The genome of Dufourea novaeangliae.</title>
        <authorList>
            <person name="Pan H."/>
            <person name="Kapheim K."/>
        </authorList>
    </citation>
    <scope>NUCLEOTIDE SEQUENCE [LARGE SCALE GENOMIC DNA]</scope>
    <source>
        <strain evidence="14">0120121106</strain>
        <tissue evidence="14">Whole body</tissue>
    </source>
</reference>
<keyword evidence="3" id="KW-0255">Endonuclease</keyword>
<evidence type="ECO:0000256" key="11">
    <source>
        <dbReference type="SAM" id="MobiDB-lite"/>
    </source>
</evidence>
<dbReference type="InterPro" id="IPR012337">
    <property type="entry name" value="RNaseH-like_sf"/>
</dbReference>
<evidence type="ECO:0000256" key="2">
    <source>
        <dbReference type="ARBA" id="ARBA00022723"/>
    </source>
</evidence>
<sequence length="720" mass="75718">QLSTVYTPQQNGIAERANRTIIEMARTMLTQSKLPTNLWAEAVNTAVYIRNRCPTKKLNGTTPYEAWMGEKPYVGFFRIFGSRVIALEKRNKPNKFLLLRRILRRDPSGLKFDSGAEEPRTGPPPRHSSLARNNTRTLLEDLEGKAAVRIRTNHVVISRRVTARDYRAVTIGVHARRRTLQGLPRNPVERPLDRMRVLSQRDRTGGKGPTLASSTGFERRLVGRRGNAKPPTGQGSATWTSSSEEGPHDGGVRGQGTREESQKPRDTSVSSAEANFGGVGGPGLVKSTYTTSTWCPLGPLEASAAKGANGVLGAPGAGVGVVVERATPMSLSDVREDRLVSPQATGSLLATGERVGCYSNTMEYTTEQSLVTAPGISVPQEPAQRRRRAKAAAPPPPAAPAVPARGGASGRPPRAPKRAAVALTVAPGSSTSYAEVLQRAKSGVGLADVWIGIVDLRYRKGQTGASILEVPGPEGAARADALARRLEEVFRGTDVRVSRPVNTAEVRLTGLDESVTAEAVAGGGAAAGGCTAAEVRVGVVRRNRSGLGGVWAKCPVAVARRLAAAGRLLVRWSFARVEVLAARPLRCFRCLEEGHVRRGCPCDADRGGRCYSCGGTCHVARECTEAPKCPVCTDLGRPAGHRLGGKGCAPPPSRRRRRGGATAVPGAGAATLGGATAVLGTGAAATPGAAAASQPRVDRPVQAPVDEEGGSGRGEAMDTA</sequence>
<accession>A0A154PMS0</accession>
<evidence type="ECO:0000256" key="10">
    <source>
        <dbReference type="PROSITE-ProRule" id="PRU00047"/>
    </source>
</evidence>
<evidence type="ECO:0000256" key="9">
    <source>
        <dbReference type="ARBA" id="ARBA00023172"/>
    </source>
</evidence>
<dbReference type="GO" id="GO:0004519">
    <property type="term" value="F:endonuclease activity"/>
    <property type="evidence" value="ECO:0007669"/>
    <property type="project" value="UniProtKB-KW"/>
</dbReference>
<dbReference type="Gene3D" id="4.10.60.10">
    <property type="entry name" value="Zinc finger, CCHC-type"/>
    <property type="match status" value="1"/>
</dbReference>
<dbReference type="GO" id="GO:0015074">
    <property type="term" value="P:DNA integration"/>
    <property type="evidence" value="ECO:0007669"/>
    <property type="project" value="UniProtKB-KW"/>
</dbReference>
<keyword evidence="8" id="KW-0548">Nucleotidyltransferase</keyword>
<dbReference type="OrthoDB" id="7615112at2759"/>
<keyword evidence="7" id="KW-0695">RNA-directed DNA polymerase</keyword>
<feature type="compositionally biased region" description="Low complexity" evidence="11">
    <location>
        <begin position="401"/>
        <end position="419"/>
    </location>
</feature>
<dbReference type="EMBL" id="KQ434992">
    <property type="protein sequence ID" value="KZC13181.1"/>
    <property type="molecule type" value="Genomic_DNA"/>
</dbReference>
<evidence type="ECO:0000256" key="5">
    <source>
        <dbReference type="ARBA" id="ARBA00022842"/>
    </source>
</evidence>
<feature type="compositionally biased region" description="Basic and acidic residues" evidence="11">
    <location>
        <begin position="245"/>
        <end position="266"/>
    </location>
</feature>
<dbReference type="InterPro" id="IPR001584">
    <property type="entry name" value="Integrase_cat-core"/>
</dbReference>
<evidence type="ECO:0000259" key="12">
    <source>
        <dbReference type="PROSITE" id="PS50158"/>
    </source>
</evidence>
<keyword evidence="1" id="KW-0540">Nuclease</keyword>
<feature type="region of interest" description="Disordered" evidence="11">
    <location>
        <begin position="685"/>
        <end position="720"/>
    </location>
</feature>
<dbReference type="Proteomes" id="UP000076502">
    <property type="component" value="Unassembled WGS sequence"/>
</dbReference>
<evidence type="ECO:0000313" key="14">
    <source>
        <dbReference type="EMBL" id="KZC13181.1"/>
    </source>
</evidence>
<dbReference type="PANTHER" id="PTHR42648">
    <property type="entry name" value="TRANSPOSASE, PUTATIVE-RELATED"/>
    <property type="match status" value="1"/>
</dbReference>
<evidence type="ECO:0000259" key="13">
    <source>
        <dbReference type="PROSITE" id="PS50994"/>
    </source>
</evidence>
<evidence type="ECO:0000256" key="6">
    <source>
        <dbReference type="ARBA" id="ARBA00022908"/>
    </source>
</evidence>
<evidence type="ECO:0000256" key="4">
    <source>
        <dbReference type="ARBA" id="ARBA00022801"/>
    </source>
</evidence>